<sequence length="156" mass="17494">MAGHQDDHHPRAQSHELEVKRYNSRVRKPTEAYTDWIARQKDICLIEKKMNRQFSCRGKVSLGEEDVQVIWDGVHDGRNFVEAYVVKNAYKEKIRRLEATEEKKSKQSSTEKMAASSCGGSSRGGRGLFGLIKKKQVHPKAAASPAAIETGHEASS</sequence>
<evidence type="ECO:0000256" key="1">
    <source>
        <dbReference type="SAM" id="MobiDB-lite"/>
    </source>
</evidence>
<dbReference type="EMBL" id="CM000763">
    <property type="protein sequence ID" value="OQU85193.1"/>
    <property type="molecule type" value="Genomic_DNA"/>
</dbReference>
<feature type="region of interest" description="Disordered" evidence="1">
    <location>
        <begin position="97"/>
        <end position="156"/>
    </location>
</feature>
<feature type="compositionally biased region" description="Low complexity" evidence="1">
    <location>
        <begin position="107"/>
        <end position="120"/>
    </location>
</feature>
<dbReference type="PANTHER" id="PTHR34950">
    <property type="entry name" value="OS04G0457400 PROTEIN"/>
    <property type="match status" value="1"/>
</dbReference>
<protein>
    <submittedName>
        <fullName evidence="2">Uncharacterized protein</fullName>
    </submittedName>
</protein>
<organism evidence="2 3">
    <name type="scientific">Sorghum bicolor</name>
    <name type="common">Sorghum</name>
    <name type="synonym">Sorghum vulgare</name>
    <dbReference type="NCBI Taxonomy" id="4558"/>
    <lineage>
        <taxon>Eukaryota</taxon>
        <taxon>Viridiplantae</taxon>
        <taxon>Streptophyta</taxon>
        <taxon>Embryophyta</taxon>
        <taxon>Tracheophyta</taxon>
        <taxon>Spermatophyta</taxon>
        <taxon>Magnoliopsida</taxon>
        <taxon>Liliopsida</taxon>
        <taxon>Poales</taxon>
        <taxon>Poaceae</taxon>
        <taxon>PACMAD clade</taxon>
        <taxon>Panicoideae</taxon>
        <taxon>Andropogonodae</taxon>
        <taxon>Andropogoneae</taxon>
        <taxon>Sorghinae</taxon>
        <taxon>Sorghum</taxon>
    </lineage>
</organism>
<feature type="region of interest" description="Disordered" evidence="1">
    <location>
        <begin position="1"/>
        <end position="21"/>
    </location>
</feature>
<evidence type="ECO:0000313" key="3">
    <source>
        <dbReference type="Proteomes" id="UP000000768"/>
    </source>
</evidence>
<proteinExistence type="predicted"/>
<dbReference type="Proteomes" id="UP000000768">
    <property type="component" value="Chromosome 4"/>
</dbReference>
<name>A0A1Z5RN83_SORBI</name>
<keyword evidence="3" id="KW-1185">Reference proteome</keyword>
<gene>
    <name evidence="2" type="ORF">SORBI_3004G189301</name>
</gene>
<reference evidence="2 3" key="1">
    <citation type="journal article" date="2009" name="Nature">
        <title>The Sorghum bicolor genome and the diversification of grasses.</title>
        <authorList>
            <person name="Paterson A.H."/>
            <person name="Bowers J.E."/>
            <person name="Bruggmann R."/>
            <person name="Dubchak I."/>
            <person name="Grimwood J."/>
            <person name="Gundlach H."/>
            <person name="Haberer G."/>
            <person name="Hellsten U."/>
            <person name="Mitros T."/>
            <person name="Poliakov A."/>
            <person name="Schmutz J."/>
            <person name="Spannagl M."/>
            <person name="Tang H."/>
            <person name="Wang X."/>
            <person name="Wicker T."/>
            <person name="Bharti A.K."/>
            <person name="Chapman J."/>
            <person name="Feltus F.A."/>
            <person name="Gowik U."/>
            <person name="Grigoriev I.V."/>
            <person name="Lyons E."/>
            <person name="Maher C.A."/>
            <person name="Martis M."/>
            <person name="Narechania A."/>
            <person name="Otillar R.P."/>
            <person name="Penning B.W."/>
            <person name="Salamov A.A."/>
            <person name="Wang Y."/>
            <person name="Zhang L."/>
            <person name="Carpita N.C."/>
            <person name="Freeling M."/>
            <person name="Gingle A.R."/>
            <person name="Hash C.T."/>
            <person name="Keller B."/>
            <person name="Klein P."/>
            <person name="Kresovich S."/>
            <person name="McCann M.C."/>
            <person name="Ming R."/>
            <person name="Peterson D.G."/>
            <person name="Mehboob-ur-Rahman"/>
            <person name="Ware D."/>
            <person name="Westhoff P."/>
            <person name="Mayer K.F."/>
            <person name="Messing J."/>
            <person name="Rokhsar D.S."/>
        </authorList>
    </citation>
    <scope>NUCLEOTIDE SEQUENCE [LARGE SCALE GENOMIC DNA]</scope>
    <source>
        <strain evidence="3">cv. BTx623</strain>
    </source>
</reference>
<reference evidence="3" key="2">
    <citation type="journal article" date="2018" name="Plant J.">
        <title>The Sorghum bicolor reference genome: improved assembly, gene annotations, a transcriptome atlas, and signatures of genome organization.</title>
        <authorList>
            <person name="McCormick R.F."/>
            <person name="Truong S.K."/>
            <person name="Sreedasyam A."/>
            <person name="Jenkins J."/>
            <person name="Shu S."/>
            <person name="Sims D."/>
            <person name="Kennedy M."/>
            <person name="Amirebrahimi M."/>
            <person name="Weers B.D."/>
            <person name="McKinley B."/>
            <person name="Mattison A."/>
            <person name="Morishige D.T."/>
            <person name="Grimwood J."/>
            <person name="Schmutz J."/>
            <person name="Mullet J.E."/>
        </authorList>
    </citation>
    <scope>NUCLEOTIDE SEQUENCE [LARGE SCALE GENOMIC DNA]</scope>
    <source>
        <strain evidence="3">cv. BTx623</strain>
    </source>
</reference>
<dbReference type="Gramene" id="OQU85193">
    <property type="protein sequence ID" value="OQU85193"/>
    <property type="gene ID" value="SORBI_3004G189301"/>
</dbReference>
<dbReference type="AlphaFoldDB" id="A0A1Z5RN83"/>
<dbReference type="InParanoid" id="A0A1Z5RN83"/>
<dbReference type="PANTHER" id="PTHR34950:SF1">
    <property type="entry name" value="OS04G0457400 PROTEIN"/>
    <property type="match status" value="1"/>
</dbReference>
<accession>A0A1Z5RN83</accession>
<evidence type="ECO:0000313" key="2">
    <source>
        <dbReference type="EMBL" id="OQU85193.1"/>
    </source>
</evidence>